<evidence type="ECO:0000313" key="2">
    <source>
        <dbReference type="EMBL" id="KAK5101506.1"/>
    </source>
</evidence>
<evidence type="ECO:0000256" key="1">
    <source>
        <dbReference type="SAM" id="MobiDB-lite"/>
    </source>
</evidence>
<reference evidence="2 3" key="1">
    <citation type="submission" date="2023-08" db="EMBL/GenBank/DDBJ databases">
        <title>Black Yeasts Isolated from many extreme environments.</title>
        <authorList>
            <person name="Coleine C."/>
            <person name="Stajich J.E."/>
            <person name="Selbmann L."/>
        </authorList>
    </citation>
    <scope>NUCLEOTIDE SEQUENCE [LARGE SCALE GENOMIC DNA]</scope>
    <source>
        <strain evidence="2 3">CCFEE 5885</strain>
    </source>
</reference>
<dbReference type="EMBL" id="JAVRRG010000004">
    <property type="protein sequence ID" value="KAK5101506.1"/>
    <property type="molecule type" value="Genomic_DNA"/>
</dbReference>
<evidence type="ECO:0008006" key="4">
    <source>
        <dbReference type="Google" id="ProtNLM"/>
    </source>
</evidence>
<feature type="compositionally biased region" description="Basic residues" evidence="1">
    <location>
        <begin position="73"/>
        <end position="94"/>
    </location>
</feature>
<keyword evidence="3" id="KW-1185">Reference proteome</keyword>
<feature type="region of interest" description="Disordered" evidence="1">
    <location>
        <begin position="64"/>
        <end position="112"/>
    </location>
</feature>
<name>A0ABR0KN87_9EURO</name>
<feature type="compositionally biased region" description="Acidic residues" evidence="1">
    <location>
        <begin position="139"/>
        <end position="148"/>
    </location>
</feature>
<gene>
    <name evidence="2" type="ORF">LTR24_000562</name>
</gene>
<protein>
    <recommendedName>
        <fullName evidence="4">H15 domain-containing protein</fullName>
    </recommendedName>
</protein>
<proteinExistence type="predicted"/>
<comment type="caution">
    <text evidence="2">The sequence shown here is derived from an EMBL/GenBank/DDBJ whole genome shotgun (WGS) entry which is preliminary data.</text>
</comment>
<dbReference type="Proteomes" id="UP001345013">
    <property type="component" value="Unassembled WGS sequence"/>
</dbReference>
<sequence>MASSSDIEKLRYVLTVLKNTELPQPNYHAVASDMGSTNANTAKFKTIIESAGFKLTKGQIVLVDEDTPPAPRTPRKSPAKKATTKAKTPAKKRRVEQIISNNNDSTSDEVLKEENEDEIKMLSARALRARSATVKAETATEETDEEAD</sequence>
<evidence type="ECO:0000313" key="3">
    <source>
        <dbReference type="Proteomes" id="UP001345013"/>
    </source>
</evidence>
<accession>A0ABR0KN87</accession>
<organism evidence="2 3">
    <name type="scientific">Lithohypha guttulata</name>
    <dbReference type="NCBI Taxonomy" id="1690604"/>
    <lineage>
        <taxon>Eukaryota</taxon>
        <taxon>Fungi</taxon>
        <taxon>Dikarya</taxon>
        <taxon>Ascomycota</taxon>
        <taxon>Pezizomycotina</taxon>
        <taxon>Eurotiomycetes</taxon>
        <taxon>Chaetothyriomycetidae</taxon>
        <taxon>Chaetothyriales</taxon>
        <taxon>Trichomeriaceae</taxon>
        <taxon>Lithohypha</taxon>
    </lineage>
</organism>
<feature type="region of interest" description="Disordered" evidence="1">
    <location>
        <begin position="126"/>
        <end position="148"/>
    </location>
</feature>